<evidence type="ECO:0000256" key="1">
    <source>
        <dbReference type="ARBA" id="ARBA00022614"/>
    </source>
</evidence>
<dbReference type="Gene3D" id="3.80.10.10">
    <property type="entry name" value="Ribonuclease Inhibitor"/>
    <property type="match status" value="1"/>
</dbReference>
<feature type="region of interest" description="Disordered" evidence="3">
    <location>
        <begin position="364"/>
        <end position="385"/>
    </location>
</feature>
<gene>
    <name evidence="4" type="ORF">A6R68_04492</name>
</gene>
<dbReference type="EMBL" id="LZPO01087166">
    <property type="protein sequence ID" value="OBS66967.1"/>
    <property type="molecule type" value="Genomic_DNA"/>
</dbReference>
<keyword evidence="1" id="KW-0433">Leucine-rich repeat</keyword>
<dbReference type="OrthoDB" id="9659574at2759"/>
<dbReference type="GO" id="GO:0005737">
    <property type="term" value="C:cytoplasm"/>
    <property type="evidence" value="ECO:0007669"/>
    <property type="project" value="TreeGrafter"/>
</dbReference>
<keyword evidence="5" id="KW-1185">Reference proteome</keyword>
<dbReference type="Proteomes" id="UP000092124">
    <property type="component" value="Unassembled WGS sequence"/>
</dbReference>
<evidence type="ECO:0000313" key="4">
    <source>
        <dbReference type="EMBL" id="OBS66967.1"/>
    </source>
</evidence>
<dbReference type="InterPro" id="IPR032675">
    <property type="entry name" value="LRR_dom_sf"/>
</dbReference>
<keyword evidence="2" id="KW-0677">Repeat</keyword>
<dbReference type="SUPFAM" id="SSF52047">
    <property type="entry name" value="RNI-like"/>
    <property type="match status" value="1"/>
</dbReference>
<reference evidence="4 5" key="1">
    <citation type="submission" date="2016-06" db="EMBL/GenBank/DDBJ databases">
        <title>The Draft Genome Sequence and Annotation of the Desert Woodrat Neotoma lepida.</title>
        <authorList>
            <person name="Campbell M."/>
            <person name="Oakeson K.F."/>
            <person name="Yandell M."/>
            <person name="Halpert J.R."/>
            <person name="Dearing D."/>
        </authorList>
    </citation>
    <scope>NUCLEOTIDE SEQUENCE [LARGE SCALE GENOMIC DNA]</scope>
    <source>
        <strain evidence="4">417</strain>
        <tissue evidence="4">Liver</tissue>
    </source>
</reference>
<sequence length="524" mass="59384">FLKLECLQKLYLETVPFFEGHLHQLLRSMKTPLDDLAVTDCTLSILEWNSLSEFLCVSQLQQLNLQNVRFTDLSSEPLRVLLVKAGPTLLSLDLENCHIEDCHLYAILPALSSCAQLTKFSFYGNQISMCAKRNLLRQTAGLRKLRLELYPVPQGSYDYSGTLHMELTREYCEELMDMLKAIREPGRVFFGTDHCHRCDNRYIYNKTTMCCDTASWFSGSAHCQFQDGSGPTGAWLDTICHHYGTQVQLKLHWYGKDFPTPSFCFRHSLKVYLKIMIILEGRGSVLNVYEGNNSTKIHSSTLDPESFEEKAFLLLRKESGKGLTMGHKSSSIRMKTRAMALSSSSAEIHLGEDSEACILRKQDQLRSSQGSRDEETVQSKEQTFPKPQEWRWHAWQDFSLLKQAGLPTDPILKITFGVLDCPVLTIASVWVSNSSTRTKREVSASEVVCSVPRQVEISSGLLLSVTEGPGEPQSRKEDKPLLPLLLQLLLPLLQRIIQVSKMLRSCTLKKGGNQLPEQRWKSPV</sequence>
<protein>
    <submittedName>
        <fullName evidence="4">Uncharacterized protein</fullName>
    </submittedName>
</protein>
<dbReference type="InterPro" id="IPR050694">
    <property type="entry name" value="LRRC14/PRAME"/>
</dbReference>
<dbReference type="PANTHER" id="PTHR14224">
    <property type="entry name" value="SIMILAR TO PREFERENTIALLY EXPRESSED ANTIGEN IN MELANOMA-LIKE 3"/>
    <property type="match status" value="1"/>
</dbReference>
<accession>A0A1A6GNM4</accession>
<dbReference type="AlphaFoldDB" id="A0A1A6GNM4"/>
<feature type="non-terminal residue" evidence="4">
    <location>
        <position position="1"/>
    </location>
</feature>
<dbReference type="PANTHER" id="PTHR14224:SF24">
    <property type="entry name" value="MELANOMA ANTIGEN PREFERENTIALLY EXPRESSED IN TUMORS"/>
    <property type="match status" value="1"/>
</dbReference>
<dbReference type="STRING" id="56216.A0A1A6GNM4"/>
<comment type="caution">
    <text evidence="4">The sequence shown here is derived from an EMBL/GenBank/DDBJ whole genome shotgun (WGS) entry which is preliminary data.</text>
</comment>
<proteinExistence type="predicted"/>
<evidence type="ECO:0000313" key="5">
    <source>
        <dbReference type="Proteomes" id="UP000092124"/>
    </source>
</evidence>
<organism evidence="4 5">
    <name type="scientific">Neotoma lepida</name>
    <name type="common">Desert woodrat</name>
    <dbReference type="NCBI Taxonomy" id="56216"/>
    <lineage>
        <taxon>Eukaryota</taxon>
        <taxon>Metazoa</taxon>
        <taxon>Chordata</taxon>
        <taxon>Craniata</taxon>
        <taxon>Vertebrata</taxon>
        <taxon>Euteleostomi</taxon>
        <taxon>Mammalia</taxon>
        <taxon>Eutheria</taxon>
        <taxon>Euarchontoglires</taxon>
        <taxon>Glires</taxon>
        <taxon>Rodentia</taxon>
        <taxon>Myomorpha</taxon>
        <taxon>Muroidea</taxon>
        <taxon>Cricetidae</taxon>
        <taxon>Neotominae</taxon>
        <taxon>Neotoma</taxon>
    </lineage>
</organism>
<evidence type="ECO:0000256" key="2">
    <source>
        <dbReference type="ARBA" id="ARBA00022737"/>
    </source>
</evidence>
<name>A0A1A6GNM4_NEOLE</name>
<evidence type="ECO:0000256" key="3">
    <source>
        <dbReference type="SAM" id="MobiDB-lite"/>
    </source>
</evidence>